<name>A0A940MUH7_9PROT</name>
<dbReference type="PRINTS" id="PR00105">
    <property type="entry name" value="C5METTRFRASE"/>
</dbReference>
<dbReference type="InterPro" id="IPR001525">
    <property type="entry name" value="C5_MeTfrase"/>
</dbReference>
<reference evidence="10" key="1">
    <citation type="submission" date="2021-03" db="EMBL/GenBank/DDBJ databases">
        <authorList>
            <person name="So Y."/>
        </authorList>
    </citation>
    <scope>NUCLEOTIDE SEQUENCE</scope>
    <source>
        <strain evidence="10">SG15</strain>
    </source>
</reference>
<proteinExistence type="inferred from homology"/>
<gene>
    <name evidence="10" type="ORF">J5Y10_05420</name>
</gene>
<dbReference type="AlphaFoldDB" id="A0A940MUH7"/>
<dbReference type="EC" id="2.1.1.37" evidence="8"/>
<evidence type="ECO:0000256" key="8">
    <source>
        <dbReference type="RuleBase" id="RU000417"/>
    </source>
</evidence>
<dbReference type="SUPFAM" id="SSF53335">
    <property type="entry name" value="S-adenosyl-L-methionine-dependent methyltransferases"/>
    <property type="match status" value="1"/>
</dbReference>
<evidence type="ECO:0000256" key="2">
    <source>
        <dbReference type="ARBA" id="ARBA00022679"/>
    </source>
</evidence>
<organism evidence="10 11">
    <name type="scientific">Roseomonas indoligenes</name>
    <dbReference type="NCBI Taxonomy" id="2820811"/>
    <lineage>
        <taxon>Bacteria</taxon>
        <taxon>Pseudomonadati</taxon>
        <taxon>Pseudomonadota</taxon>
        <taxon>Alphaproteobacteria</taxon>
        <taxon>Acetobacterales</taxon>
        <taxon>Roseomonadaceae</taxon>
        <taxon>Roseomonas</taxon>
    </lineage>
</organism>
<evidence type="ECO:0000256" key="1">
    <source>
        <dbReference type="ARBA" id="ARBA00022603"/>
    </source>
</evidence>
<keyword evidence="2 6" id="KW-0808">Transferase</keyword>
<evidence type="ECO:0000313" key="11">
    <source>
        <dbReference type="Proteomes" id="UP000677537"/>
    </source>
</evidence>
<dbReference type="InterPro" id="IPR050390">
    <property type="entry name" value="C5-Methyltransferase"/>
</dbReference>
<keyword evidence="4" id="KW-0680">Restriction system</keyword>
<evidence type="ECO:0000256" key="3">
    <source>
        <dbReference type="ARBA" id="ARBA00022691"/>
    </source>
</evidence>
<dbReference type="GO" id="GO:0044027">
    <property type="term" value="P:negative regulation of gene expression via chromosomal CpG island methylation"/>
    <property type="evidence" value="ECO:0007669"/>
    <property type="project" value="TreeGrafter"/>
</dbReference>
<accession>A0A940MUH7</accession>
<evidence type="ECO:0000256" key="5">
    <source>
        <dbReference type="ARBA" id="ARBA00047422"/>
    </source>
</evidence>
<dbReference type="PANTHER" id="PTHR10629">
    <property type="entry name" value="CYTOSINE-SPECIFIC METHYLTRANSFERASE"/>
    <property type="match status" value="1"/>
</dbReference>
<comment type="caution">
    <text evidence="10">The sequence shown here is derived from an EMBL/GenBank/DDBJ whole genome shotgun (WGS) entry which is preliminary data.</text>
</comment>
<dbReference type="Pfam" id="PF00145">
    <property type="entry name" value="DNA_methylase"/>
    <property type="match status" value="1"/>
</dbReference>
<keyword evidence="3 6" id="KW-0949">S-adenosyl-L-methionine</keyword>
<dbReference type="PROSITE" id="PS51679">
    <property type="entry name" value="SAM_MT_C5"/>
    <property type="match status" value="1"/>
</dbReference>
<keyword evidence="1 6" id="KW-0489">Methyltransferase</keyword>
<comment type="catalytic activity">
    <reaction evidence="5 8">
        <text>a 2'-deoxycytidine in DNA + S-adenosyl-L-methionine = a 5-methyl-2'-deoxycytidine in DNA + S-adenosyl-L-homocysteine + H(+)</text>
        <dbReference type="Rhea" id="RHEA:13681"/>
        <dbReference type="Rhea" id="RHEA-COMP:11369"/>
        <dbReference type="Rhea" id="RHEA-COMP:11370"/>
        <dbReference type="ChEBI" id="CHEBI:15378"/>
        <dbReference type="ChEBI" id="CHEBI:57856"/>
        <dbReference type="ChEBI" id="CHEBI:59789"/>
        <dbReference type="ChEBI" id="CHEBI:85452"/>
        <dbReference type="ChEBI" id="CHEBI:85454"/>
        <dbReference type="EC" id="2.1.1.37"/>
    </reaction>
</comment>
<evidence type="ECO:0000256" key="6">
    <source>
        <dbReference type="PROSITE-ProRule" id="PRU01016"/>
    </source>
</evidence>
<dbReference type="Gene3D" id="3.40.50.150">
    <property type="entry name" value="Vaccinia Virus protein VP39"/>
    <property type="match status" value="1"/>
</dbReference>
<feature type="active site" evidence="6">
    <location>
        <position position="79"/>
    </location>
</feature>
<dbReference type="NCBIfam" id="TIGR00675">
    <property type="entry name" value="dcm"/>
    <property type="match status" value="1"/>
</dbReference>
<dbReference type="PROSITE" id="PS00094">
    <property type="entry name" value="C5_MTASE_1"/>
    <property type="match status" value="1"/>
</dbReference>
<dbReference type="Proteomes" id="UP000677537">
    <property type="component" value="Unassembled WGS sequence"/>
</dbReference>
<dbReference type="GO" id="GO:0032259">
    <property type="term" value="P:methylation"/>
    <property type="evidence" value="ECO:0007669"/>
    <property type="project" value="UniProtKB-KW"/>
</dbReference>
<protein>
    <recommendedName>
        <fullName evidence="8">Cytosine-specific methyltransferase</fullName>
        <ecNumber evidence="8">2.1.1.37</ecNumber>
    </recommendedName>
</protein>
<dbReference type="InterPro" id="IPR029063">
    <property type="entry name" value="SAM-dependent_MTases_sf"/>
</dbReference>
<dbReference type="EMBL" id="JAGIZA010000003">
    <property type="protein sequence ID" value="MBP0492216.1"/>
    <property type="molecule type" value="Genomic_DNA"/>
</dbReference>
<comment type="similarity">
    <text evidence="6 7">Belongs to the class I-like SAM-binding methyltransferase superfamily. C5-methyltransferase family.</text>
</comment>
<dbReference type="Gene3D" id="3.90.120.10">
    <property type="entry name" value="DNA Methylase, subunit A, domain 2"/>
    <property type="match status" value="1"/>
</dbReference>
<feature type="compositionally biased region" description="Basic and acidic residues" evidence="9">
    <location>
        <begin position="190"/>
        <end position="199"/>
    </location>
</feature>
<dbReference type="GO" id="GO:0009307">
    <property type="term" value="P:DNA restriction-modification system"/>
    <property type="evidence" value="ECO:0007669"/>
    <property type="project" value="UniProtKB-KW"/>
</dbReference>
<evidence type="ECO:0000256" key="4">
    <source>
        <dbReference type="ARBA" id="ARBA00022747"/>
    </source>
</evidence>
<dbReference type="InterPro" id="IPR018117">
    <property type="entry name" value="C5_DNA_meth_AS"/>
</dbReference>
<evidence type="ECO:0000256" key="9">
    <source>
        <dbReference type="SAM" id="MobiDB-lite"/>
    </source>
</evidence>
<sequence length="405" mass="43843">MLRGGGDAVIFGSVCSGIEAASAAWEPLGWKASFLSEIAPAPRAVLKHHYPDTPLRGDFTEIQRVDHDPIELLVGGTPCQSFSVAGLRRGMADERGNLALEYLRLADRLRPRWLVWENVPGVLSSNGGRDFGSLLGGLRQLGYCGCYRVLDAQYIGVPQRRRRVFLVGYLGDWRRAAAVLLEPASLRGDPPPRREEGERTSPTLSARASAGGGLGTDHDLNGGLIEAADTARCLTAKKGYRSDGESETFIATVDTSPALRAQSQASHRADSEAYVAHTLRGEGFDASEDGTGRRTPLVPVAFDCKASGRNGFGVGEIASTQRAMGHSDSHQNGGGHQAVMAGAAVRRLTPRECERLQDFPDDYTLVPYRGRMMADGPRYQMLGNSMARCVMVWLGRRIQMVESMA</sequence>
<evidence type="ECO:0000313" key="10">
    <source>
        <dbReference type="EMBL" id="MBP0492216.1"/>
    </source>
</evidence>
<dbReference type="PANTHER" id="PTHR10629:SF52">
    <property type="entry name" value="DNA (CYTOSINE-5)-METHYLTRANSFERASE 1"/>
    <property type="match status" value="1"/>
</dbReference>
<dbReference type="GO" id="GO:0003886">
    <property type="term" value="F:DNA (cytosine-5-)-methyltransferase activity"/>
    <property type="evidence" value="ECO:0007669"/>
    <property type="project" value="UniProtKB-EC"/>
</dbReference>
<keyword evidence="11" id="KW-1185">Reference proteome</keyword>
<dbReference type="GO" id="GO:0003677">
    <property type="term" value="F:DNA binding"/>
    <property type="evidence" value="ECO:0007669"/>
    <property type="project" value="TreeGrafter"/>
</dbReference>
<evidence type="ECO:0000256" key="7">
    <source>
        <dbReference type="RuleBase" id="RU000416"/>
    </source>
</evidence>
<feature type="region of interest" description="Disordered" evidence="9">
    <location>
        <begin position="185"/>
        <end position="216"/>
    </location>
</feature>